<organism evidence="2 3">
    <name type="scientific">Cryptosporangium japonicum</name>
    <dbReference type="NCBI Taxonomy" id="80872"/>
    <lineage>
        <taxon>Bacteria</taxon>
        <taxon>Bacillati</taxon>
        <taxon>Actinomycetota</taxon>
        <taxon>Actinomycetes</taxon>
        <taxon>Cryptosporangiales</taxon>
        <taxon>Cryptosporangiaceae</taxon>
        <taxon>Cryptosporangium</taxon>
    </lineage>
</organism>
<keyword evidence="1" id="KW-1133">Transmembrane helix</keyword>
<keyword evidence="3" id="KW-1185">Reference proteome</keyword>
<sequence length="101" mass="10362">MTGFVAVLFAFVVVAFLVLMLRWTYGTGKVSGPAPDGKSSDYGLLHEVAVAASAGEANALRAVLSDANIRSTTSDAGRGRVRVLVFAADLPKARALVGPGA</sequence>
<dbReference type="Proteomes" id="UP001500967">
    <property type="component" value="Unassembled WGS sequence"/>
</dbReference>
<comment type="caution">
    <text evidence="2">The sequence shown here is derived from an EMBL/GenBank/DDBJ whole genome shotgun (WGS) entry which is preliminary data.</text>
</comment>
<protein>
    <recommendedName>
        <fullName evidence="4">DUF2007 domain-containing protein</fullName>
    </recommendedName>
</protein>
<evidence type="ECO:0000256" key="1">
    <source>
        <dbReference type="SAM" id="Phobius"/>
    </source>
</evidence>
<name>A0ABN0V8S5_9ACTN</name>
<dbReference type="RefSeq" id="WP_344654307.1">
    <property type="nucleotide sequence ID" value="NZ_BAAAGX010000046.1"/>
</dbReference>
<evidence type="ECO:0008006" key="4">
    <source>
        <dbReference type="Google" id="ProtNLM"/>
    </source>
</evidence>
<proteinExistence type="predicted"/>
<reference evidence="2 3" key="1">
    <citation type="journal article" date="2019" name="Int. J. Syst. Evol. Microbiol.">
        <title>The Global Catalogue of Microorganisms (GCM) 10K type strain sequencing project: providing services to taxonomists for standard genome sequencing and annotation.</title>
        <authorList>
            <consortium name="The Broad Institute Genomics Platform"/>
            <consortium name="The Broad Institute Genome Sequencing Center for Infectious Disease"/>
            <person name="Wu L."/>
            <person name="Ma J."/>
        </authorList>
    </citation>
    <scope>NUCLEOTIDE SEQUENCE [LARGE SCALE GENOMIC DNA]</scope>
    <source>
        <strain evidence="2 3">JCM 10425</strain>
    </source>
</reference>
<keyword evidence="1" id="KW-0472">Membrane</keyword>
<dbReference type="EMBL" id="BAAAGX010000046">
    <property type="protein sequence ID" value="GAA0281232.1"/>
    <property type="molecule type" value="Genomic_DNA"/>
</dbReference>
<accession>A0ABN0V8S5</accession>
<evidence type="ECO:0000313" key="3">
    <source>
        <dbReference type="Proteomes" id="UP001500967"/>
    </source>
</evidence>
<gene>
    <name evidence="2" type="ORF">GCM10009539_81340</name>
</gene>
<evidence type="ECO:0000313" key="2">
    <source>
        <dbReference type="EMBL" id="GAA0281232.1"/>
    </source>
</evidence>
<keyword evidence="1" id="KW-0812">Transmembrane</keyword>
<feature type="transmembrane region" description="Helical" evidence="1">
    <location>
        <begin position="6"/>
        <end position="25"/>
    </location>
</feature>